<reference evidence="1" key="1">
    <citation type="journal article" date="2014" name="Front. Microbiol.">
        <title>High frequency of phylogenetically diverse reductive dehalogenase-homologous genes in deep subseafloor sedimentary metagenomes.</title>
        <authorList>
            <person name="Kawai M."/>
            <person name="Futagami T."/>
            <person name="Toyoda A."/>
            <person name="Takaki Y."/>
            <person name="Nishi S."/>
            <person name="Hori S."/>
            <person name="Arai W."/>
            <person name="Tsubouchi T."/>
            <person name="Morono Y."/>
            <person name="Uchiyama I."/>
            <person name="Ito T."/>
            <person name="Fujiyama A."/>
            <person name="Inagaki F."/>
            <person name="Takami H."/>
        </authorList>
    </citation>
    <scope>NUCLEOTIDE SEQUENCE</scope>
    <source>
        <strain evidence="1">Expedition CK06-06</strain>
    </source>
</reference>
<feature type="non-terminal residue" evidence="1">
    <location>
        <position position="149"/>
    </location>
</feature>
<gene>
    <name evidence="1" type="ORF">S01H4_28851</name>
</gene>
<dbReference type="EMBL" id="BART01014480">
    <property type="protein sequence ID" value="GAG88735.1"/>
    <property type="molecule type" value="Genomic_DNA"/>
</dbReference>
<proteinExistence type="predicted"/>
<evidence type="ECO:0000313" key="1">
    <source>
        <dbReference type="EMBL" id="GAG88735.1"/>
    </source>
</evidence>
<organism evidence="1">
    <name type="scientific">marine sediment metagenome</name>
    <dbReference type="NCBI Taxonomy" id="412755"/>
    <lineage>
        <taxon>unclassified sequences</taxon>
        <taxon>metagenomes</taxon>
        <taxon>ecological metagenomes</taxon>
    </lineage>
</organism>
<sequence length="149" mass="17302">LEYATALEAIKVFNNLISLRNEKIAGFSTLDYLWSLAKDNQGITKEVSDGFLEEFIHLFKAMKSKADISSGWLRPLLEKDGIKIVDFAKIKGREAGIFRSNYLDKLYEKIHNFIDRYPSGCDDKLIREREENRQKILDYFGATINDWND</sequence>
<dbReference type="AlphaFoldDB" id="X1B1A6"/>
<feature type="non-terminal residue" evidence="1">
    <location>
        <position position="1"/>
    </location>
</feature>
<protein>
    <submittedName>
        <fullName evidence="1">Uncharacterized protein</fullName>
    </submittedName>
</protein>
<comment type="caution">
    <text evidence="1">The sequence shown here is derived from an EMBL/GenBank/DDBJ whole genome shotgun (WGS) entry which is preliminary data.</text>
</comment>
<accession>X1B1A6</accession>
<name>X1B1A6_9ZZZZ</name>